<sequence>MFLLKKIRRLVTERSGDMGLPLMIFTLIAVIIFLFGLEVFSAAIKYQNVTYSSKSIAKVIESDGAVTERAYEQMEALNKSYNMDMTFEVSDVTYFNTRDRSIQFRDPFTVNVRYTASIQLASPLFLDPLVWDINMKADTPGMSEVYWK</sequence>
<accession>A0A858BXG5</accession>
<protein>
    <submittedName>
        <fullName evidence="2">DUF4320 family protein</fullName>
    </submittedName>
</protein>
<keyword evidence="1" id="KW-0812">Transmembrane</keyword>
<evidence type="ECO:0000313" key="3">
    <source>
        <dbReference type="Proteomes" id="UP000466848"/>
    </source>
</evidence>
<proteinExistence type="predicted"/>
<keyword evidence="1" id="KW-0472">Membrane</keyword>
<dbReference type="InterPro" id="IPR025469">
    <property type="entry name" value="DUF4320"/>
</dbReference>
<evidence type="ECO:0000313" key="2">
    <source>
        <dbReference type="EMBL" id="QIB69775.1"/>
    </source>
</evidence>
<dbReference type="AlphaFoldDB" id="A0A858BXG5"/>
<keyword evidence="3" id="KW-1185">Reference proteome</keyword>
<dbReference type="EMBL" id="CP048649">
    <property type="protein sequence ID" value="QIB69775.1"/>
    <property type="molecule type" value="Genomic_DNA"/>
</dbReference>
<dbReference type="Pfam" id="PF14208">
    <property type="entry name" value="DUF4320"/>
    <property type="match status" value="1"/>
</dbReference>
<dbReference type="RefSeq" id="WP_163067015.1">
    <property type="nucleotide sequence ID" value="NZ_CP048649.1"/>
</dbReference>
<evidence type="ECO:0000256" key="1">
    <source>
        <dbReference type="SAM" id="Phobius"/>
    </source>
</evidence>
<gene>
    <name evidence="2" type="ORF">Ami103574_10785</name>
</gene>
<dbReference type="Proteomes" id="UP000466848">
    <property type="component" value="Chromosome"/>
</dbReference>
<feature type="transmembrane region" description="Helical" evidence="1">
    <location>
        <begin position="20"/>
        <end position="44"/>
    </location>
</feature>
<dbReference type="KEGG" id="abut:Ami103574_10785"/>
<organism evidence="2 3">
    <name type="scientific">Aminipila butyrica</name>
    <dbReference type="NCBI Taxonomy" id="433296"/>
    <lineage>
        <taxon>Bacteria</taxon>
        <taxon>Bacillati</taxon>
        <taxon>Bacillota</taxon>
        <taxon>Clostridia</taxon>
        <taxon>Peptostreptococcales</taxon>
        <taxon>Anaerovoracaceae</taxon>
        <taxon>Aminipila</taxon>
    </lineage>
</organism>
<reference evidence="2 3" key="1">
    <citation type="submission" date="2020-02" db="EMBL/GenBank/DDBJ databases">
        <authorList>
            <person name="Kim Y.B."/>
            <person name="Roh S.W."/>
        </authorList>
    </citation>
    <scope>NUCLEOTIDE SEQUENCE [LARGE SCALE GENOMIC DNA]</scope>
    <source>
        <strain evidence="2 3">DSM 103574</strain>
    </source>
</reference>
<name>A0A858BXG5_9FIRM</name>
<keyword evidence="1" id="KW-1133">Transmembrane helix</keyword>